<dbReference type="GO" id="GO:0005524">
    <property type="term" value="F:ATP binding"/>
    <property type="evidence" value="ECO:0007669"/>
    <property type="project" value="UniProtKB-KW"/>
</dbReference>
<comment type="catalytic activity">
    <reaction evidence="7">
        <text>L-threonyl-[protein] + ATP = O-phospho-L-threonyl-[protein] + ADP + H(+)</text>
        <dbReference type="Rhea" id="RHEA:46608"/>
        <dbReference type="Rhea" id="RHEA-COMP:11060"/>
        <dbReference type="Rhea" id="RHEA-COMP:11605"/>
        <dbReference type="ChEBI" id="CHEBI:15378"/>
        <dbReference type="ChEBI" id="CHEBI:30013"/>
        <dbReference type="ChEBI" id="CHEBI:30616"/>
        <dbReference type="ChEBI" id="CHEBI:61977"/>
        <dbReference type="ChEBI" id="CHEBI:456216"/>
        <dbReference type="EC" id="2.7.11.1"/>
    </reaction>
</comment>
<evidence type="ECO:0000313" key="11">
    <source>
        <dbReference type="EMBL" id="GLW95165.1"/>
    </source>
</evidence>
<keyword evidence="6" id="KW-0067">ATP-binding</keyword>
<protein>
    <recommendedName>
        <fullName evidence="1">non-specific serine/threonine protein kinase</fullName>
        <ecNumber evidence="1">2.7.11.1</ecNumber>
    </recommendedName>
</protein>
<evidence type="ECO:0000256" key="8">
    <source>
        <dbReference type="ARBA" id="ARBA00048679"/>
    </source>
</evidence>
<dbReference type="RefSeq" id="WP_432705097.1">
    <property type="nucleotide sequence ID" value="NZ_BSSD01000012.1"/>
</dbReference>
<keyword evidence="4" id="KW-0547">Nucleotide-binding</keyword>
<evidence type="ECO:0000256" key="7">
    <source>
        <dbReference type="ARBA" id="ARBA00047899"/>
    </source>
</evidence>
<dbReference type="InterPro" id="IPR031636">
    <property type="entry name" value="PknG_TPR"/>
</dbReference>
<dbReference type="CDD" id="cd14014">
    <property type="entry name" value="STKc_PknB_like"/>
    <property type="match status" value="1"/>
</dbReference>
<keyword evidence="5 11" id="KW-0418">Kinase</keyword>
<proteinExistence type="predicted"/>
<accession>A0A9W6V9I2</accession>
<dbReference type="PANTHER" id="PTHR24363">
    <property type="entry name" value="SERINE/THREONINE PROTEIN KINASE"/>
    <property type="match status" value="1"/>
</dbReference>
<organism evidence="11 12">
    <name type="scientific">Actinokineospora globicatena</name>
    <dbReference type="NCBI Taxonomy" id="103729"/>
    <lineage>
        <taxon>Bacteria</taxon>
        <taxon>Bacillati</taxon>
        <taxon>Actinomycetota</taxon>
        <taxon>Actinomycetes</taxon>
        <taxon>Pseudonocardiales</taxon>
        <taxon>Pseudonocardiaceae</taxon>
        <taxon>Actinokineospora</taxon>
    </lineage>
</organism>
<dbReference type="PROSITE" id="PS50011">
    <property type="entry name" value="PROTEIN_KINASE_DOM"/>
    <property type="match status" value="1"/>
</dbReference>
<reference evidence="11" key="1">
    <citation type="submission" date="2023-02" db="EMBL/GenBank/DDBJ databases">
        <title>Actinokineospora globicatena NBRC 15670.</title>
        <authorList>
            <person name="Ichikawa N."/>
            <person name="Sato H."/>
            <person name="Tonouchi N."/>
        </authorList>
    </citation>
    <scope>NUCLEOTIDE SEQUENCE</scope>
    <source>
        <strain evidence="11">NBRC 15670</strain>
    </source>
</reference>
<keyword evidence="2" id="KW-0723">Serine/threonine-protein kinase</keyword>
<dbReference type="Gene3D" id="1.10.510.10">
    <property type="entry name" value="Transferase(Phosphotransferase) domain 1"/>
    <property type="match status" value="1"/>
</dbReference>
<dbReference type="Gene3D" id="1.25.40.10">
    <property type="entry name" value="Tetratricopeptide repeat domain"/>
    <property type="match status" value="1"/>
</dbReference>
<dbReference type="Pfam" id="PF16918">
    <property type="entry name" value="PknG_TPR"/>
    <property type="match status" value="1"/>
</dbReference>
<evidence type="ECO:0000313" key="12">
    <source>
        <dbReference type="Proteomes" id="UP001165042"/>
    </source>
</evidence>
<evidence type="ECO:0000259" key="10">
    <source>
        <dbReference type="PROSITE" id="PS50011"/>
    </source>
</evidence>
<dbReference type="Gene3D" id="3.30.200.20">
    <property type="entry name" value="Phosphorylase Kinase, domain 1"/>
    <property type="match status" value="1"/>
</dbReference>
<dbReference type="Pfam" id="PF00069">
    <property type="entry name" value="Pkinase"/>
    <property type="match status" value="1"/>
</dbReference>
<dbReference type="GO" id="GO:0004674">
    <property type="term" value="F:protein serine/threonine kinase activity"/>
    <property type="evidence" value="ECO:0007669"/>
    <property type="project" value="UniProtKB-KW"/>
</dbReference>
<dbReference type="PANTHER" id="PTHR24363:SF0">
    <property type="entry name" value="SERINE_THREONINE KINASE LIKE DOMAIN CONTAINING 1"/>
    <property type="match status" value="1"/>
</dbReference>
<dbReference type="EC" id="2.7.11.1" evidence="1"/>
<dbReference type="SUPFAM" id="SSF48452">
    <property type="entry name" value="TPR-like"/>
    <property type="match status" value="1"/>
</dbReference>
<sequence>MTTGGRTPRRPGGNPFDDVPLPSFPMPDPADAVLPDPKVPYPRRVCPACEQLVGQPRGDRPGVDEGFCPRDRTPFSYVPNLAKGSRIERYEVLGCLAYGGLGWIYLARDLHLAEGTAERWVVLKGLINSHDQAAVAAAARELRFLISVDHPNIVQINDFVEHTDQRTGVVAGYIVMEYLPGRTLFEVLQRSRDDNGDRTPLPVRVVLRYADELLAALGYLHHRGLVYCDLKPHNAMQVEQRVKLIDLGAAILADSDNDAYGTVGFMSPEVENGTDRPTAHSDLYTLGRSMAVLSFPFAEFSTTHVHDLPDDLPFDGAYESFGRLLRRAAHPDPAHRFATAEEMREQVLGVLAEVRAYELDESRGTVSTLFTRERKVFGTGAGVVSVDKVPSVTWTEVPVSLPSPLVDPADPAAGFLATLGAIAPDRLVETLLGAAERTPELLLRLVDAHIVAGDVTTARTLLDEFSTALPGDWRTDWYLGVAAFAAEEPVVAVTHFEAVYGALPGELAPKLALAAALEWDGDTDRALDLYERVWNTDRSYVSAAFGLARTLTAFKHYNNAVEVLDQVPESSTHHLAAQVAAIRTKLADPGTVPEAVGRLDGLGLDAERLARLDIEVHGVALLALAGATSPPTDELVDEESRLRARLERSYRALAKLTADRDLRSRLVDRANEVRPKTLV</sequence>
<feature type="region of interest" description="Disordered" evidence="9">
    <location>
        <begin position="1"/>
        <end position="37"/>
    </location>
</feature>
<evidence type="ECO:0000256" key="5">
    <source>
        <dbReference type="ARBA" id="ARBA00022777"/>
    </source>
</evidence>
<dbReference type="Pfam" id="PF16919">
    <property type="entry name" value="PknG_rubred"/>
    <property type="match status" value="1"/>
</dbReference>
<dbReference type="SMART" id="SM00220">
    <property type="entry name" value="S_TKc"/>
    <property type="match status" value="1"/>
</dbReference>
<dbReference type="InterPro" id="IPR011990">
    <property type="entry name" value="TPR-like_helical_dom_sf"/>
</dbReference>
<dbReference type="InterPro" id="IPR031634">
    <property type="entry name" value="PknG_rubred"/>
</dbReference>
<name>A0A9W6V9I2_9PSEU</name>
<keyword evidence="12" id="KW-1185">Reference proteome</keyword>
<evidence type="ECO:0000256" key="1">
    <source>
        <dbReference type="ARBA" id="ARBA00012513"/>
    </source>
</evidence>
<dbReference type="AlphaFoldDB" id="A0A9W6V9I2"/>
<evidence type="ECO:0000256" key="6">
    <source>
        <dbReference type="ARBA" id="ARBA00022840"/>
    </source>
</evidence>
<dbReference type="SUPFAM" id="SSF56112">
    <property type="entry name" value="Protein kinase-like (PK-like)"/>
    <property type="match status" value="1"/>
</dbReference>
<comment type="caution">
    <text evidence="11">The sequence shown here is derived from an EMBL/GenBank/DDBJ whole genome shotgun (WGS) entry which is preliminary data.</text>
</comment>
<comment type="catalytic activity">
    <reaction evidence="8">
        <text>L-seryl-[protein] + ATP = O-phospho-L-seryl-[protein] + ADP + H(+)</text>
        <dbReference type="Rhea" id="RHEA:17989"/>
        <dbReference type="Rhea" id="RHEA-COMP:9863"/>
        <dbReference type="Rhea" id="RHEA-COMP:11604"/>
        <dbReference type="ChEBI" id="CHEBI:15378"/>
        <dbReference type="ChEBI" id="CHEBI:29999"/>
        <dbReference type="ChEBI" id="CHEBI:30616"/>
        <dbReference type="ChEBI" id="CHEBI:83421"/>
        <dbReference type="ChEBI" id="CHEBI:456216"/>
        <dbReference type="EC" id="2.7.11.1"/>
    </reaction>
</comment>
<keyword evidence="3" id="KW-0808">Transferase</keyword>
<dbReference type="InterPro" id="IPR000719">
    <property type="entry name" value="Prot_kinase_dom"/>
</dbReference>
<feature type="domain" description="Protein kinase" evidence="10">
    <location>
        <begin position="90"/>
        <end position="348"/>
    </location>
</feature>
<dbReference type="Proteomes" id="UP001165042">
    <property type="component" value="Unassembled WGS sequence"/>
</dbReference>
<evidence type="ECO:0000256" key="3">
    <source>
        <dbReference type="ARBA" id="ARBA00022679"/>
    </source>
</evidence>
<feature type="compositionally biased region" description="Low complexity" evidence="9">
    <location>
        <begin position="1"/>
        <end position="15"/>
    </location>
</feature>
<evidence type="ECO:0000256" key="4">
    <source>
        <dbReference type="ARBA" id="ARBA00022741"/>
    </source>
</evidence>
<dbReference type="EMBL" id="BSSD01000012">
    <property type="protein sequence ID" value="GLW95165.1"/>
    <property type="molecule type" value="Genomic_DNA"/>
</dbReference>
<gene>
    <name evidence="11" type="primary">pknG</name>
    <name evidence="11" type="ORF">Aglo03_59810</name>
</gene>
<dbReference type="InterPro" id="IPR011009">
    <property type="entry name" value="Kinase-like_dom_sf"/>
</dbReference>
<evidence type="ECO:0000256" key="9">
    <source>
        <dbReference type="SAM" id="MobiDB-lite"/>
    </source>
</evidence>
<evidence type="ECO:0000256" key="2">
    <source>
        <dbReference type="ARBA" id="ARBA00022527"/>
    </source>
</evidence>